<gene>
    <name evidence="2" type="ORF">A3F54_00805</name>
</gene>
<evidence type="ECO:0000259" key="1">
    <source>
        <dbReference type="Pfam" id="PF13451"/>
    </source>
</evidence>
<accession>A0A1G2B508</accession>
<dbReference type="InterPro" id="IPR025306">
    <property type="entry name" value="Zn-bnd_dom_prob"/>
</dbReference>
<dbReference type="Proteomes" id="UP000176952">
    <property type="component" value="Unassembled WGS sequence"/>
</dbReference>
<proteinExistence type="predicted"/>
<sequence>MERNHRILYSRTCDKTGKKILSQYHQNQPFPVWDTAEWSKDDWSATQYGRDFDFSRPFFEQFAELKNVVPHPAMTVIVGTLENSDFNNCVGYLKNCYLLSESDYDEECYYSNLLKQCKDIVDCSVCYNNELCYQCIDCNGSYNLKYSQDCDNCQESFFLKNCQSVSDSIACMNLRNKQYMIFNKQYTKEEYERLKAEYQLDTAAGAAQLRAEAQTFFSTQPHRFAMTKNNQNTLGDHVYSSKNAQHCFDSKDLEDCSYCLKVSLGVKSCMDYNSWGDGAELVYQSSVCGNKVYNLRFCTTTFTNVQDATYADNCISSQNIFGCVGLRQAKYCILNKQYTKEEYEALVPRVIEHMKKTGEWGEFFPKTMCSYAYNETLAQELFPKTKEEAVAAGYRWQDALPSVSGKENITVDALPQKASEIDVAALAGKILACTQCGANFKFITQELQFYKKLNIPLPTECPNCRHAQRMSLRPATQLYHRACQCALAEHETHVEDAQCPNEFETTYAPDRPEKIFCDHCYQKEVV</sequence>
<dbReference type="AlphaFoldDB" id="A0A1G2B508"/>
<evidence type="ECO:0000313" key="2">
    <source>
        <dbReference type="EMBL" id="OGY84075.1"/>
    </source>
</evidence>
<comment type="caution">
    <text evidence="2">The sequence shown here is derived from an EMBL/GenBank/DDBJ whole genome shotgun (WGS) entry which is preliminary data.</text>
</comment>
<feature type="domain" description="Probable zinc-binding" evidence="1">
    <location>
        <begin position="429"/>
        <end position="469"/>
    </location>
</feature>
<dbReference type="Pfam" id="PF13451">
    <property type="entry name" value="zf_Tbcl"/>
    <property type="match status" value="1"/>
</dbReference>
<reference evidence="2 3" key="1">
    <citation type="journal article" date="2016" name="Nat. Commun.">
        <title>Thousands of microbial genomes shed light on interconnected biogeochemical processes in an aquifer system.</title>
        <authorList>
            <person name="Anantharaman K."/>
            <person name="Brown C.T."/>
            <person name="Hug L.A."/>
            <person name="Sharon I."/>
            <person name="Castelle C.J."/>
            <person name="Probst A.J."/>
            <person name="Thomas B.C."/>
            <person name="Singh A."/>
            <person name="Wilkins M.J."/>
            <person name="Karaoz U."/>
            <person name="Brodie E.L."/>
            <person name="Williams K.H."/>
            <person name="Hubbard S.S."/>
            <person name="Banfield J.F."/>
        </authorList>
    </citation>
    <scope>NUCLEOTIDE SEQUENCE [LARGE SCALE GENOMIC DNA]</scope>
</reference>
<name>A0A1G2B508_9BACT</name>
<protein>
    <recommendedName>
        <fullName evidence="1">Probable zinc-binding domain-containing protein</fullName>
    </recommendedName>
</protein>
<dbReference type="EMBL" id="MHKD01000018">
    <property type="protein sequence ID" value="OGY84075.1"/>
    <property type="molecule type" value="Genomic_DNA"/>
</dbReference>
<organism evidence="2 3">
    <name type="scientific">Candidatus Kerfeldbacteria bacterium RIFCSPHIGHO2_12_FULL_48_17</name>
    <dbReference type="NCBI Taxonomy" id="1798542"/>
    <lineage>
        <taxon>Bacteria</taxon>
        <taxon>Candidatus Kerfeldiibacteriota</taxon>
    </lineage>
</organism>
<evidence type="ECO:0000313" key="3">
    <source>
        <dbReference type="Proteomes" id="UP000176952"/>
    </source>
</evidence>